<dbReference type="EMBL" id="CP028843">
    <property type="protein sequence ID" value="AWB21953.1"/>
    <property type="molecule type" value="Genomic_DNA"/>
</dbReference>
<dbReference type="AlphaFoldDB" id="A0A2R4WK78"/>
<feature type="signal peptide" evidence="1">
    <location>
        <begin position="1"/>
        <end position="25"/>
    </location>
</feature>
<sequence>MSERRAFAVALACGGLAALLSAAHAAAEPRVTLLDLPFRVTQLRDAGSEAALAVTTAGLPQLPRKAGPVAVVWGEGGAAVLTLSGNRIAVVSLPLDAIEGLTVGETPKGALPGTRRVLAGPVSAYLSGPSRGPDGRPGAAGVTLRERQTVTMSADPKPVPVVTATVPPGSGAVFSADTLRPVEIDGALHLLALGEHPEGTGLSLIGRQDGTWRVRAETPSEPGPLALAADLPGPTPGAVLVRGAEGRLEHWSLAGGKPTRLAQGGKGGDGKGADGKGFAAPGAVLGSELVVASRDRAALAYVSLKDLTERARASLPAPVGAGLAVLGRQVVVALADGRLATVQDGDAQP</sequence>
<dbReference type="RefSeq" id="WP_099953798.1">
    <property type="nucleotide sequence ID" value="NZ_CP028843.1"/>
</dbReference>
<keyword evidence="3" id="KW-1185">Reference proteome</keyword>
<dbReference type="Proteomes" id="UP000244755">
    <property type="component" value="Chromosome 1"/>
</dbReference>
<proteinExistence type="predicted"/>
<organism evidence="2 3">
    <name type="scientific">Methylobacterium currus</name>
    <dbReference type="NCBI Taxonomy" id="2051553"/>
    <lineage>
        <taxon>Bacteria</taxon>
        <taxon>Pseudomonadati</taxon>
        <taxon>Pseudomonadota</taxon>
        <taxon>Alphaproteobacteria</taxon>
        <taxon>Hyphomicrobiales</taxon>
        <taxon>Methylobacteriaceae</taxon>
        <taxon>Methylobacterium</taxon>
    </lineage>
</organism>
<dbReference type="KEGG" id="mee:DA075_14275"/>
<evidence type="ECO:0000313" key="3">
    <source>
        <dbReference type="Proteomes" id="UP000244755"/>
    </source>
</evidence>
<evidence type="ECO:0008006" key="4">
    <source>
        <dbReference type="Google" id="ProtNLM"/>
    </source>
</evidence>
<evidence type="ECO:0000256" key="1">
    <source>
        <dbReference type="SAM" id="SignalP"/>
    </source>
</evidence>
<protein>
    <recommendedName>
        <fullName evidence="4">DUF3616 domain-containing protein</fullName>
    </recommendedName>
</protein>
<dbReference type="OrthoDB" id="58662at2"/>
<gene>
    <name evidence="2" type="ORF">DA075_14275</name>
</gene>
<feature type="chain" id="PRO_5015305052" description="DUF3616 domain-containing protein" evidence="1">
    <location>
        <begin position="26"/>
        <end position="349"/>
    </location>
</feature>
<keyword evidence="1" id="KW-0732">Signal</keyword>
<name>A0A2R4WK78_9HYPH</name>
<evidence type="ECO:0000313" key="2">
    <source>
        <dbReference type="EMBL" id="AWB21953.1"/>
    </source>
</evidence>
<accession>A0A2R4WK78</accession>
<reference evidence="2 3" key="1">
    <citation type="submission" date="2018-04" db="EMBL/GenBank/DDBJ databases">
        <title>Methylobacterium sp. PR1016A genome.</title>
        <authorList>
            <person name="Park W."/>
        </authorList>
    </citation>
    <scope>NUCLEOTIDE SEQUENCE [LARGE SCALE GENOMIC DNA]</scope>
    <source>
        <strain evidence="2 3">PR1016A</strain>
    </source>
</reference>